<dbReference type="GO" id="GO:0160206">
    <property type="term" value="F:tRNA (cytidine(32)/uridine(32)-2'-O)-methyltransferase activity"/>
    <property type="evidence" value="ECO:0007669"/>
    <property type="project" value="UniProtKB-EC"/>
</dbReference>
<sequence length="403" mass="43010">MSGTDQSRPWLAIPAPAIVLVEPQMGENIGTTARAMANFGLSDLRLVNPRDGWPNPRAKAAASGADPILESARLYPDLRAAIADLGFVVAATARCHTQAKPVLGPEAAAKAITEKIAGGSKAGVVFGRERNGLESDEVGLADAIVTYPVNPAFASLNLAQAVLLMAYEVSKLATGSALPFDMPDLSEPAPRQQLHAFFDRLEYELERVEFYRPPEKRPVMSVNLRNIFLRMAPTRQDVQTLAGVIDALVSGRKGPAAGGVLNAGETVSLRSLVAAEATVGVTAPVRGLARLVRRNPTEAERVVWASLVTDRRLAGRGYKRRVPIGPHIVDFVSFPEKTVLELDDGSEEPAGAARRRAWLTERGYRVVVLPVTGASAEGRGSEGLGERLVAALGERAVRNGLQP</sequence>
<evidence type="ECO:0000313" key="9">
    <source>
        <dbReference type="Proteomes" id="UP000323886"/>
    </source>
</evidence>
<dbReference type="Gene3D" id="1.10.8.590">
    <property type="match status" value="1"/>
</dbReference>
<dbReference type="Gene3D" id="3.40.1280.10">
    <property type="match status" value="1"/>
</dbReference>
<comment type="catalytic activity">
    <reaction evidence="5">
        <text>uridine(32) in tRNA + S-adenosyl-L-methionine = 2'-O-methyluridine(32) in tRNA + S-adenosyl-L-homocysteine + H(+)</text>
        <dbReference type="Rhea" id="RHEA:42936"/>
        <dbReference type="Rhea" id="RHEA-COMP:10107"/>
        <dbReference type="Rhea" id="RHEA-COMP:10290"/>
        <dbReference type="ChEBI" id="CHEBI:15378"/>
        <dbReference type="ChEBI" id="CHEBI:57856"/>
        <dbReference type="ChEBI" id="CHEBI:59789"/>
        <dbReference type="ChEBI" id="CHEBI:65315"/>
        <dbReference type="ChEBI" id="CHEBI:74478"/>
        <dbReference type="EC" id="2.1.1.200"/>
    </reaction>
</comment>
<evidence type="ECO:0000256" key="2">
    <source>
        <dbReference type="ARBA" id="ARBA00022603"/>
    </source>
</evidence>
<proteinExistence type="inferred from homology"/>
<name>A0A5M6I4N2_9HYPH</name>
<dbReference type="PANTHER" id="PTHR42786:SF7">
    <property type="entry name" value="TRNA_RRNA METHYLTRANSFERASE SPOU TYPE DOMAIN-CONTAINING PROTEIN"/>
    <property type="match status" value="1"/>
</dbReference>
<dbReference type="InterPro" id="IPR001537">
    <property type="entry name" value="SpoU_MeTrfase"/>
</dbReference>
<comment type="subunit">
    <text evidence="5">Homodimer.</text>
</comment>
<dbReference type="Pfam" id="PF04480">
    <property type="entry name" value="DUF559"/>
    <property type="match status" value="1"/>
</dbReference>
<dbReference type="CDD" id="cd18093">
    <property type="entry name" value="SpoU-like_TrmJ"/>
    <property type="match status" value="1"/>
</dbReference>
<comment type="catalytic activity">
    <reaction evidence="5">
        <text>cytidine(32) in tRNA + S-adenosyl-L-methionine = 2'-O-methylcytidine(32) in tRNA + S-adenosyl-L-homocysteine + H(+)</text>
        <dbReference type="Rhea" id="RHEA:42932"/>
        <dbReference type="Rhea" id="RHEA-COMP:10288"/>
        <dbReference type="Rhea" id="RHEA-COMP:10289"/>
        <dbReference type="ChEBI" id="CHEBI:15378"/>
        <dbReference type="ChEBI" id="CHEBI:57856"/>
        <dbReference type="ChEBI" id="CHEBI:59789"/>
        <dbReference type="ChEBI" id="CHEBI:74495"/>
        <dbReference type="ChEBI" id="CHEBI:82748"/>
        <dbReference type="EC" id="2.1.1.200"/>
    </reaction>
</comment>
<dbReference type="PANTHER" id="PTHR42786">
    <property type="entry name" value="TRNA/RRNA METHYLTRANSFERASE"/>
    <property type="match status" value="1"/>
</dbReference>
<keyword evidence="4 5" id="KW-0949">S-adenosyl-L-methionine</keyword>
<comment type="function">
    <text evidence="5">Catalyzes the formation of 2'O-methylated cytidine (Cm32) or 2'O-methylated uridine (Um32) at position 32 in tRNA.</text>
</comment>
<evidence type="ECO:0000259" key="6">
    <source>
        <dbReference type="Pfam" id="PF00588"/>
    </source>
</evidence>
<evidence type="ECO:0000259" key="7">
    <source>
        <dbReference type="Pfam" id="PF04480"/>
    </source>
</evidence>
<dbReference type="OrthoDB" id="9806346at2"/>
<reference evidence="8 9" key="1">
    <citation type="submission" date="2019-09" db="EMBL/GenBank/DDBJ databases">
        <title>Draft Whole-Genome sequence of Blastochloris sulfoviridis DSM 729.</title>
        <authorList>
            <person name="Meyer T.E."/>
            <person name="Kyndt J.A."/>
        </authorList>
    </citation>
    <scope>NUCLEOTIDE SEQUENCE [LARGE SCALE GENOMIC DNA]</scope>
    <source>
        <strain evidence="8 9">DSM 729</strain>
    </source>
</reference>
<dbReference type="EC" id="2.1.1.200" evidence="5"/>
<dbReference type="NCBIfam" id="TIGR00050">
    <property type="entry name" value="rRNA_methyl_1"/>
    <property type="match status" value="1"/>
</dbReference>
<feature type="domain" description="DUF559" evidence="7">
    <location>
        <begin position="288"/>
        <end position="367"/>
    </location>
</feature>
<dbReference type="GO" id="GO:0106339">
    <property type="term" value="F:tRNA (cytidine(32)-2'-O)-methyltransferase activity"/>
    <property type="evidence" value="ECO:0007669"/>
    <property type="project" value="RHEA"/>
</dbReference>
<dbReference type="Pfam" id="PF00588">
    <property type="entry name" value="SpoU_methylase"/>
    <property type="match status" value="1"/>
</dbReference>
<dbReference type="GO" id="GO:0002128">
    <property type="term" value="P:tRNA nucleoside ribose methylation"/>
    <property type="evidence" value="ECO:0007669"/>
    <property type="project" value="TreeGrafter"/>
</dbReference>
<evidence type="ECO:0000256" key="3">
    <source>
        <dbReference type="ARBA" id="ARBA00022679"/>
    </source>
</evidence>
<dbReference type="GO" id="GO:0003723">
    <property type="term" value="F:RNA binding"/>
    <property type="evidence" value="ECO:0007669"/>
    <property type="project" value="InterPro"/>
</dbReference>
<organism evidence="8 9">
    <name type="scientific">Blastochloris sulfoviridis</name>
    <dbReference type="NCBI Taxonomy" id="50712"/>
    <lineage>
        <taxon>Bacteria</taxon>
        <taxon>Pseudomonadati</taxon>
        <taxon>Pseudomonadota</taxon>
        <taxon>Alphaproteobacteria</taxon>
        <taxon>Hyphomicrobiales</taxon>
        <taxon>Blastochloridaceae</taxon>
        <taxon>Blastochloris</taxon>
    </lineage>
</organism>
<keyword evidence="5" id="KW-0819">tRNA processing</keyword>
<dbReference type="SUPFAM" id="SSF75217">
    <property type="entry name" value="alpha/beta knot"/>
    <property type="match status" value="1"/>
</dbReference>
<protein>
    <recommendedName>
        <fullName evidence="5">tRNA (cytidine/uridine-2'-O-)-methyltransferase TrmJ</fullName>
        <ecNumber evidence="5">2.1.1.200</ecNumber>
    </recommendedName>
    <alternativeName>
        <fullName evidence="5">tRNA (cytidine(32)/uridine(32)-2'-O)-methyltransferase</fullName>
    </alternativeName>
    <alternativeName>
        <fullName evidence="5">tRNA Cm32/Um32 methyltransferase</fullName>
    </alternativeName>
</protein>
<feature type="domain" description="tRNA/rRNA methyltransferase SpoU type" evidence="6">
    <location>
        <begin position="17"/>
        <end position="167"/>
    </location>
</feature>
<keyword evidence="3 8" id="KW-0808">Transferase</keyword>
<dbReference type="GO" id="GO:0005829">
    <property type="term" value="C:cytosol"/>
    <property type="evidence" value="ECO:0007669"/>
    <property type="project" value="TreeGrafter"/>
</dbReference>
<evidence type="ECO:0000313" key="8">
    <source>
        <dbReference type="EMBL" id="KAA5602738.1"/>
    </source>
</evidence>
<evidence type="ECO:0000256" key="1">
    <source>
        <dbReference type="ARBA" id="ARBA00007228"/>
    </source>
</evidence>
<dbReference type="Proteomes" id="UP000323886">
    <property type="component" value="Unassembled WGS sequence"/>
</dbReference>
<gene>
    <name evidence="5" type="primary">trmJ</name>
    <name evidence="8" type="ORF">F1193_04440</name>
</gene>
<dbReference type="RefSeq" id="WP_150096467.1">
    <property type="nucleotide sequence ID" value="NZ_VWPL01000005.1"/>
</dbReference>
<keyword evidence="5" id="KW-0963">Cytoplasm</keyword>
<accession>A0A5M6I4N2</accession>
<dbReference type="AlphaFoldDB" id="A0A5M6I4N2"/>
<keyword evidence="2 5" id="KW-0489">Methyltransferase</keyword>
<comment type="caution">
    <text evidence="8">The sequence shown here is derived from an EMBL/GenBank/DDBJ whole genome shotgun (WGS) entry which is preliminary data.</text>
</comment>
<comment type="subcellular location">
    <subcellularLocation>
        <location evidence="5">Cytoplasm</location>
    </subcellularLocation>
</comment>
<dbReference type="InterPro" id="IPR029028">
    <property type="entry name" value="Alpha/beta_knot_MTases"/>
</dbReference>
<dbReference type="InterPro" id="IPR029026">
    <property type="entry name" value="tRNA_m1G_MTases_N"/>
</dbReference>
<dbReference type="EMBL" id="VWPL01000005">
    <property type="protein sequence ID" value="KAA5602738.1"/>
    <property type="molecule type" value="Genomic_DNA"/>
</dbReference>
<comment type="similarity">
    <text evidence="1">Belongs to the class IV-like SAM-binding methyltransferase superfamily. RNA methyltransferase TrmH family.</text>
</comment>
<dbReference type="InterPro" id="IPR007569">
    <property type="entry name" value="DUF559"/>
</dbReference>
<evidence type="ECO:0000256" key="4">
    <source>
        <dbReference type="ARBA" id="ARBA00022691"/>
    </source>
</evidence>
<keyword evidence="9" id="KW-1185">Reference proteome</keyword>
<evidence type="ECO:0000256" key="5">
    <source>
        <dbReference type="RuleBase" id="RU362024"/>
    </source>
</evidence>
<dbReference type="InterPro" id="IPR004384">
    <property type="entry name" value="RNA_MeTrfase_TrmJ/LasT"/>
</dbReference>